<reference evidence="2 3" key="1">
    <citation type="submission" date="2015-09" db="EMBL/GenBank/DDBJ databases">
        <title>Draft Genome Sequence of Pseudoalteromonas lipolytica UCD-48B.</title>
        <authorList>
            <person name="Krusor M."/>
            <person name="Coil D.A."/>
            <person name="Lang J.M."/>
            <person name="Eisen J.A."/>
            <person name="Alexiev A."/>
        </authorList>
    </citation>
    <scope>NUCLEOTIDE SEQUENCE [LARGE SCALE GENOMIC DNA]</scope>
    <source>
        <strain evidence="2 3">UCD-48B</strain>
    </source>
</reference>
<proteinExistence type="predicted"/>
<organism evidence="2 3">
    <name type="scientific">Pseudoalteromonas lipolytica</name>
    <dbReference type="NCBI Taxonomy" id="570156"/>
    <lineage>
        <taxon>Bacteria</taxon>
        <taxon>Pseudomonadati</taxon>
        <taxon>Pseudomonadota</taxon>
        <taxon>Gammaproteobacteria</taxon>
        <taxon>Alteromonadales</taxon>
        <taxon>Pseudoalteromonadaceae</taxon>
        <taxon>Pseudoalteromonas</taxon>
    </lineage>
</organism>
<name>A0A0N8HKI2_9GAMM</name>
<protein>
    <submittedName>
        <fullName evidence="2">Uncharacterized protein</fullName>
    </submittedName>
</protein>
<dbReference type="AlphaFoldDB" id="A0A0N8HKI2"/>
<evidence type="ECO:0000256" key="1">
    <source>
        <dbReference type="SAM" id="MobiDB-lite"/>
    </source>
</evidence>
<dbReference type="PATRIC" id="fig|570156.3.peg.3056"/>
<dbReference type="Proteomes" id="UP000050378">
    <property type="component" value="Unassembled WGS sequence"/>
</dbReference>
<comment type="caution">
    <text evidence="2">The sequence shown here is derived from an EMBL/GenBank/DDBJ whole genome shotgun (WGS) entry which is preliminary data.</text>
</comment>
<accession>A0A0N8HKI2</accession>
<feature type="region of interest" description="Disordered" evidence="1">
    <location>
        <begin position="1"/>
        <end position="43"/>
    </location>
</feature>
<dbReference type="EMBL" id="LJTC01000005">
    <property type="protein sequence ID" value="KPM83952.1"/>
    <property type="molecule type" value="Genomic_DNA"/>
</dbReference>
<gene>
    <name evidence="2" type="ORF">AOG27_09940</name>
</gene>
<evidence type="ECO:0000313" key="3">
    <source>
        <dbReference type="Proteomes" id="UP000050378"/>
    </source>
</evidence>
<dbReference type="STRING" id="570156.AOG27_09940"/>
<sequence length="60" mass="6556">MGNGAQQGRAVGVTDDKPQGVYSMDNVTKHKGQQGSNKALWSSAQWQRFMDKVNGDDSKD</sequence>
<feature type="compositionally biased region" description="Polar residues" evidence="1">
    <location>
        <begin position="33"/>
        <end position="43"/>
    </location>
</feature>
<evidence type="ECO:0000313" key="2">
    <source>
        <dbReference type="EMBL" id="KPM83952.1"/>
    </source>
</evidence>